<keyword evidence="10" id="KW-1185">Reference proteome</keyword>
<dbReference type="EMBL" id="CP000319">
    <property type="protein sequence ID" value="ABE63736.1"/>
    <property type="molecule type" value="Genomic_DNA"/>
</dbReference>
<dbReference type="Gene3D" id="3.30.1120.10">
    <property type="match status" value="1"/>
</dbReference>
<dbReference type="InterPro" id="IPR006311">
    <property type="entry name" value="TAT_signal"/>
</dbReference>
<keyword evidence="5" id="KW-0378">Hydrolase</keyword>
<dbReference type="HOGENOM" id="CLU_006332_10_0_5"/>
<dbReference type="eggNOG" id="COG3119">
    <property type="taxonomic scope" value="Bacteria"/>
</dbReference>
<dbReference type="PANTHER" id="PTHR42693">
    <property type="entry name" value="ARYLSULFATASE FAMILY MEMBER"/>
    <property type="match status" value="1"/>
</dbReference>
<dbReference type="Pfam" id="PF00884">
    <property type="entry name" value="Sulfatase"/>
    <property type="match status" value="1"/>
</dbReference>
<evidence type="ECO:0000256" key="5">
    <source>
        <dbReference type="ARBA" id="ARBA00022801"/>
    </source>
</evidence>
<evidence type="ECO:0000259" key="8">
    <source>
        <dbReference type="Pfam" id="PF00884"/>
    </source>
</evidence>
<keyword evidence="3" id="KW-0479">Metal-binding</keyword>
<comment type="cofactor">
    <cofactor evidence="1">
        <name>Ca(2+)</name>
        <dbReference type="ChEBI" id="CHEBI:29108"/>
    </cofactor>
</comment>
<feature type="chain" id="PRO_5004196132" evidence="7">
    <location>
        <begin position="28"/>
        <end position="496"/>
    </location>
</feature>
<dbReference type="GO" id="GO:0004065">
    <property type="term" value="F:arylsulfatase activity"/>
    <property type="evidence" value="ECO:0007669"/>
    <property type="project" value="TreeGrafter"/>
</dbReference>
<evidence type="ECO:0000313" key="9">
    <source>
        <dbReference type="EMBL" id="ABE63736.1"/>
    </source>
</evidence>
<evidence type="ECO:0000256" key="6">
    <source>
        <dbReference type="ARBA" id="ARBA00022837"/>
    </source>
</evidence>
<dbReference type="CDD" id="cd16142">
    <property type="entry name" value="ARS_like"/>
    <property type="match status" value="1"/>
</dbReference>
<dbReference type="AlphaFoldDB" id="Q1QJ61"/>
<dbReference type="Gene3D" id="3.40.720.10">
    <property type="entry name" value="Alkaline Phosphatase, subunit A"/>
    <property type="match status" value="1"/>
</dbReference>
<feature type="signal peptide" evidence="7">
    <location>
        <begin position="1"/>
        <end position="27"/>
    </location>
</feature>
<dbReference type="InterPro" id="IPR017850">
    <property type="entry name" value="Alkaline_phosphatase_core_sf"/>
</dbReference>
<dbReference type="STRING" id="323097.Nham_2976"/>
<dbReference type="PANTHER" id="PTHR42693:SF42">
    <property type="entry name" value="ARYLSULFATASE G"/>
    <property type="match status" value="1"/>
</dbReference>
<dbReference type="InterPro" id="IPR024607">
    <property type="entry name" value="Sulfatase_CS"/>
</dbReference>
<dbReference type="InterPro" id="IPR000917">
    <property type="entry name" value="Sulfatase_N"/>
</dbReference>
<sequence length="496" mass="55236">MKADESGPNRRDVLLAGTALAAASAIAADGTTSAAQAQQQPARTSNGPPNVVYFLVDNLGYGELGCYGGGILRGADTRRIDAFADEGIKLLNFAPEAQCTPSRSALMTGRYAIRSGNHTVALPGEEGGLVAWERTMGDVLSARGYATACVGKWHVGESAGRWPTDHGFDEWYGPPRSWDESLWPTDPWYDPKRDPVSNMLESRKGDRTPRTVKQLDLNVRRDVDRELLTRGKAFMKRSVDAKRSFFLYFNHSLMHMPTIPRAEFRGKSGQGDWADCLLELDSDFGEILDTLKELKVDDNTIVVFSGDNGPEELEPWRGTPGFFDGSYFTGMEGSLRTPCMVRYPGRVPPGKQSNDIVHITDMFTIILQWAGAAMPTDRVIDGIDQRAFFEGKQNNSARDGIPYWMADTLYGVKWRNFKMVFYLQKTLTEPALKLSTPHIINLTVDPKERKAFDLPYIHSWTAAHFGRIMKDFAISVKREPLIPAGAPLDYVPVRKT</sequence>
<evidence type="ECO:0000256" key="7">
    <source>
        <dbReference type="SAM" id="SignalP"/>
    </source>
</evidence>
<evidence type="ECO:0000256" key="2">
    <source>
        <dbReference type="ARBA" id="ARBA00008779"/>
    </source>
</evidence>
<dbReference type="SUPFAM" id="SSF53649">
    <property type="entry name" value="Alkaline phosphatase-like"/>
    <property type="match status" value="1"/>
</dbReference>
<dbReference type="RefSeq" id="WP_011511398.1">
    <property type="nucleotide sequence ID" value="NC_007964.1"/>
</dbReference>
<accession>Q1QJ61</accession>
<reference evidence="9 10" key="1">
    <citation type="submission" date="2006-03" db="EMBL/GenBank/DDBJ databases">
        <title>Complete sequence of chromosome of Nitrobacter hamburgensis X14.</title>
        <authorList>
            <consortium name="US DOE Joint Genome Institute"/>
            <person name="Copeland A."/>
            <person name="Lucas S."/>
            <person name="Lapidus A."/>
            <person name="Barry K."/>
            <person name="Detter J.C."/>
            <person name="Glavina del Rio T."/>
            <person name="Hammon N."/>
            <person name="Israni S."/>
            <person name="Dalin E."/>
            <person name="Tice H."/>
            <person name="Pitluck S."/>
            <person name="Chain P."/>
            <person name="Malfatti S."/>
            <person name="Shin M."/>
            <person name="Vergez L."/>
            <person name="Schmutz J."/>
            <person name="Larimer F."/>
            <person name="Land M."/>
            <person name="Hauser L."/>
            <person name="Kyrpides N."/>
            <person name="Ivanova N."/>
            <person name="Ward B."/>
            <person name="Arp D."/>
            <person name="Klotz M."/>
            <person name="Stein L."/>
            <person name="O'Mullan G."/>
            <person name="Starkenburg S."/>
            <person name="Sayavedra L."/>
            <person name="Poret-Peterson A.T."/>
            <person name="Gentry M.E."/>
            <person name="Bruce D."/>
            <person name="Richardson P."/>
        </authorList>
    </citation>
    <scope>NUCLEOTIDE SEQUENCE [LARGE SCALE GENOMIC DNA]</scope>
    <source>
        <strain evidence="10">DSM 10229 / NCIMB 13809 / X14</strain>
    </source>
</reference>
<organism evidence="9 10">
    <name type="scientific">Nitrobacter hamburgensis (strain DSM 10229 / NCIMB 13809 / X14)</name>
    <dbReference type="NCBI Taxonomy" id="323097"/>
    <lineage>
        <taxon>Bacteria</taxon>
        <taxon>Pseudomonadati</taxon>
        <taxon>Pseudomonadota</taxon>
        <taxon>Alphaproteobacteria</taxon>
        <taxon>Hyphomicrobiales</taxon>
        <taxon>Nitrobacteraceae</taxon>
        <taxon>Nitrobacter</taxon>
    </lineage>
</organism>
<keyword evidence="6" id="KW-0106">Calcium</keyword>
<proteinExistence type="inferred from homology"/>
<protein>
    <submittedName>
        <fullName evidence="9">Sulfatase</fullName>
    </submittedName>
</protein>
<dbReference type="GO" id="GO:0046872">
    <property type="term" value="F:metal ion binding"/>
    <property type="evidence" value="ECO:0007669"/>
    <property type="project" value="UniProtKB-KW"/>
</dbReference>
<dbReference type="Proteomes" id="UP000001953">
    <property type="component" value="Chromosome"/>
</dbReference>
<dbReference type="KEGG" id="nha:Nham_2976"/>
<gene>
    <name evidence="9" type="ordered locus">Nham_2976</name>
</gene>
<name>Q1QJ61_NITHX</name>
<feature type="domain" description="Sulfatase N-terminal" evidence="8">
    <location>
        <begin position="49"/>
        <end position="372"/>
    </location>
</feature>
<keyword evidence="4 7" id="KW-0732">Signal</keyword>
<evidence type="ECO:0000256" key="3">
    <source>
        <dbReference type="ARBA" id="ARBA00022723"/>
    </source>
</evidence>
<dbReference type="InterPro" id="IPR050738">
    <property type="entry name" value="Sulfatase"/>
</dbReference>
<evidence type="ECO:0000256" key="4">
    <source>
        <dbReference type="ARBA" id="ARBA00022729"/>
    </source>
</evidence>
<evidence type="ECO:0000313" key="10">
    <source>
        <dbReference type="Proteomes" id="UP000001953"/>
    </source>
</evidence>
<dbReference type="OrthoDB" id="9803751at2"/>
<dbReference type="PROSITE" id="PS51318">
    <property type="entry name" value="TAT"/>
    <property type="match status" value="1"/>
</dbReference>
<evidence type="ECO:0000256" key="1">
    <source>
        <dbReference type="ARBA" id="ARBA00001913"/>
    </source>
</evidence>
<dbReference type="PROSITE" id="PS00149">
    <property type="entry name" value="SULFATASE_2"/>
    <property type="match status" value="1"/>
</dbReference>
<comment type="similarity">
    <text evidence="2">Belongs to the sulfatase family.</text>
</comment>